<reference evidence="2" key="1">
    <citation type="submission" date="2020-07" db="EMBL/GenBank/DDBJ databases">
        <title>Complete genome sequence of Streptomyces phage Sycamore.</title>
        <authorList>
            <person name="Zhang X.-H."/>
            <person name="Rivera M."/>
            <person name="Marquez A."/>
            <person name="Clark J.D."/>
            <person name="Hernandez I."/>
            <person name="Liu M."/>
            <person name="Burrowes B.H."/>
        </authorList>
    </citation>
    <scope>NUCLEOTIDE SEQUENCE</scope>
</reference>
<sequence>MLSTDTIAAAQTNDMDAMAEVIKHMEPKISQIAGRIGGNSDRDDLIQEGRIALWTGIGRFTGGTVDNFHAFMYRTIEGAIQEAAREERNAGATGADRDATKVFSACMKEANGDIDVAEKLTQTLPPKGRRLSATRANAARMAWEGSVSLDAPNSDGEDMSLADTLVSDYGVPDDLVTEQDRRADTRDRKIKVVRAVIDSMGAKGAHILKATYGIDPVPCLGTGAEADAELAEELATKPATVRVLRNQAHKSFEARYTKVTGMTA</sequence>
<evidence type="ECO:0000313" key="2">
    <source>
        <dbReference type="EMBL" id="QPB09574.1"/>
    </source>
</evidence>
<protein>
    <submittedName>
        <fullName evidence="2">DNA-directed RNA polymerase subunit alpha</fullName>
    </submittedName>
</protein>
<keyword evidence="2" id="KW-0804">Transcription</keyword>
<evidence type="ECO:0000259" key="1">
    <source>
        <dbReference type="Pfam" id="PF04542"/>
    </source>
</evidence>
<keyword evidence="2" id="KW-0240">DNA-directed RNA polymerase</keyword>
<dbReference type="GO" id="GO:0006352">
    <property type="term" value="P:DNA-templated transcription initiation"/>
    <property type="evidence" value="ECO:0007669"/>
    <property type="project" value="InterPro"/>
</dbReference>
<dbReference type="Gene3D" id="1.10.1740.10">
    <property type="match status" value="1"/>
</dbReference>
<gene>
    <name evidence="2" type="ORF">CPT_Sycamore_034</name>
</gene>
<dbReference type="InterPro" id="IPR013325">
    <property type="entry name" value="RNA_pol_sigma_r2"/>
</dbReference>
<name>A0A873WVI1_9CAUD</name>
<organism evidence="2 3">
    <name type="scientific">Streptomyces phage Sycamore</name>
    <dbReference type="NCBI Taxonomy" id="2767589"/>
    <lineage>
        <taxon>Viruses</taxon>
        <taxon>Duplodnaviria</taxon>
        <taxon>Heunggongvirae</taxon>
        <taxon>Uroviricota</taxon>
        <taxon>Caudoviricetes</taxon>
        <taxon>Colingsworthviridae</taxon>
        <taxon>Sycamorevirus</taxon>
        <taxon>Sycamorevirus sycamore</taxon>
    </lineage>
</organism>
<proteinExistence type="predicted"/>
<dbReference type="GO" id="GO:0000428">
    <property type="term" value="C:DNA-directed RNA polymerase complex"/>
    <property type="evidence" value="ECO:0007669"/>
    <property type="project" value="UniProtKB-KW"/>
</dbReference>
<dbReference type="Pfam" id="PF04542">
    <property type="entry name" value="Sigma70_r2"/>
    <property type="match status" value="1"/>
</dbReference>
<dbReference type="GO" id="GO:0003700">
    <property type="term" value="F:DNA-binding transcription factor activity"/>
    <property type="evidence" value="ECO:0007669"/>
    <property type="project" value="InterPro"/>
</dbReference>
<dbReference type="SUPFAM" id="SSF88946">
    <property type="entry name" value="Sigma2 domain of RNA polymerase sigma factors"/>
    <property type="match status" value="1"/>
</dbReference>
<dbReference type="EMBL" id="MT701593">
    <property type="protein sequence ID" value="QPB09574.1"/>
    <property type="molecule type" value="Genomic_DNA"/>
</dbReference>
<accession>A0A873WVI1</accession>
<dbReference type="InterPro" id="IPR007627">
    <property type="entry name" value="RNA_pol_sigma70_r2"/>
</dbReference>
<dbReference type="NCBIfam" id="TIGR02937">
    <property type="entry name" value="sigma70-ECF"/>
    <property type="match status" value="1"/>
</dbReference>
<dbReference type="Proteomes" id="UP000663175">
    <property type="component" value="Segment"/>
</dbReference>
<feature type="domain" description="RNA polymerase sigma-70 region 2" evidence="1">
    <location>
        <begin position="22"/>
        <end position="88"/>
    </location>
</feature>
<keyword evidence="3" id="KW-1185">Reference proteome</keyword>
<evidence type="ECO:0000313" key="3">
    <source>
        <dbReference type="Proteomes" id="UP000663175"/>
    </source>
</evidence>
<dbReference type="InterPro" id="IPR014284">
    <property type="entry name" value="RNA_pol_sigma-70_dom"/>
</dbReference>